<dbReference type="AlphaFoldDB" id="A0A497EUA0"/>
<comment type="subcellular location">
    <subcellularLocation>
        <location evidence="1">Cell membrane</location>
        <topology evidence="1">Multi-pass membrane protein</topology>
    </subcellularLocation>
</comment>
<sequence>MSLKISEIIDLIRRQLYGTRGIIISLISLTLLILPIIFWRLDLPFPANTLLLCLLYSILAMAWNILAGYTGQISFGHAIFFGVGAYTTMILMLYYGVTPWIGMFIGGIIAALTGLALGFPLFRLRSHWFTLATIAASEIFKLVFISWKWVGGAAGLQPPIVPSELALYYLQYAGPYIYIYIALGILGIEIIALYLIINSKTGFYLQAIREDEYAAMSMGINPFKYKMIAMLVSAFFTGIGGGLYTVRYRFIDPFAVFDLITISVYIAVAGILGGIYTFIGPIVGAFIFMPITEYVRAQIVVRFPRYYGLHVFVLGIILAIITLSMPEGVVGWLEKKGLIKRELTLFNPSKLKEDEII</sequence>
<evidence type="ECO:0000256" key="1">
    <source>
        <dbReference type="ARBA" id="ARBA00004651"/>
    </source>
</evidence>
<feature type="transmembrane region" description="Helical" evidence="6">
    <location>
        <begin position="101"/>
        <end position="122"/>
    </location>
</feature>
<evidence type="ECO:0000256" key="5">
    <source>
        <dbReference type="ARBA" id="ARBA00023136"/>
    </source>
</evidence>
<keyword evidence="3 6" id="KW-0812">Transmembrane</keyword>
<name>A0A497EUA0_9CREN</name>
<dbReference type="GO" id="GO:0005886">
    <property type="term" value="C:plasma membrane"/>
    <property type="evidence" value="ECO:0007669"/>
    <property type="project" value="UniProtKB-SubCell"/>
</dbReference>
<feature type="transmembrane region" description="Helical" evidence="6">
    <location>
        <begin position="307"/>
        <end position="325"/>
    </location>
</feature>
<proteinExistence type="predicted"/>
<accession>A0A497EUA0</accession>
<dbReference type="EMBL" id="QMQY01000032">
    <property type="protein sequence ID" value="RLE50964.1"/>
    <property type="molecule type" value="Genomic_DNA"/>
</dbReference>
<keyword evidence="4 6" id="KW-1133">Transmembrane helix</keyword>
<dbReference type="InterPro" id="IPR001851">
    <property type="entry name" value="ABC_transp_permease"/>
</dbReference>
<evidence type="ECO:0000256" key="2">
    <source>
        <dbReference type="ARBA" id="ARBA00022475"/>
    </source>
</evidence>
<keyword evidence="2" id="KW-1003">Cell membrane</keyword>
<evidence type="ECO:0000256" key="3">
    <source>
        <dbReference type="ARBA" id="ARBA00022692"/>
    </source>
</evidence>
<organism evidence="7 8">
    <name type="scientific">Thermoproteota archaeon</name>
    <dbReference type="NCBI Taxonomy" id="2056631"/>
    <lineage>
        <taxon>Archaea</taxon>
        <taxon>Thermoproteota</taxon>
    </lineage>
</organism>
<dbReference type="CDD" id="cd06581">
    <property type="entry name" value="TM_PBP1_LivM_like"/>
    <property type="match status" value="1"/>
</dbReference>
<evidence type="ECO:0000313" key="8">
    <source>
        <dbReference type="Proteomes" id="UP000281962"/>
    </source>
</evidence>
<dbReference type="PANTHER" id="PTHR30482">
    <property type="entry name" value="HIGH-AFFINITY BRANCHED-CHAIN AMINO ACID TRANSPORT SYSTEM PERMEASE"/>
    <property type="match status" value="1"/>
</dbReference>
<evidence type="ECO:0000256" key="4">
    <source>
        <dbReference type="ARBA" id="ARBA00022989"/>
    </source>
</evidence>
<keyword evidence="5 6" id="KW-0472">Membrane</keyword>
<comment type="caution">
    <text evidence="7">The sequence shown here is derived from an EMBL/GenBank/DDBJ whole genome shotgun (WGS) entry which is preliminary data.</text>
</comment>
<reference evidence="7 8" key="1">
    <citation type="submission" date="2018-06" db="EMBL/GenBank/DDBJ databases">
        <title>Extensive metabolic versatility and redundancy in microbially diverse, dynamic hydrothermal sediments.</title>
        <authorList>
            <person name="Dombrowski N."/>
            <person name="Teske A."/>
            <person name="Baker B.J."/>
        </authorList>
    </citation>
    <scope>NUCLEOTIDE SEQUENCE [LARGE SCALE GENOMIC DNA]</scope>
    <source>
        <strain evidence="7">B30_G17</strain>
    </source>
</reference>
<dbReference type="GO" id="GO:0015658">
    <property type="term" value="F:branched-chain amino acid transmembrane transporter activity"/>
    <property type="evidence" value="ECO:0007669"/>
    <property type="project" value="InterPro"/>
</dbReference>
<feature type="transmembrane region" description="Helical" evidence="6">
    <location>
        <begin position="45"/>
        <end position="66"/>
    </location>
</feature>
<feature type="transmembrane region" description="Helical" evidence="6">
    <location>
        <begin position="21"/>
        <end position="39"/>
    </location>
</feature>
<evidence type="ECO:0000313" key="7">
    <source>
        <dbReference type="EMBL" id="RLE50964.1"/>
    </source>
</evidence>
<dbReference type="PANTHER" id="PTHR30482:SF10">
    <property type="entry name" value="HIGH-AFFINITY BRANCHED-CHAIN AMINO ACID TRANSPORT PROTEIN BRAE"/>
    <property type="match status" value="1"/>
</dbReference>
<dbReference type="InterPro" id="IPR043428">
    <property type="entry name" value="LivM-like"/>
</dbReference>
<dbReference type="Proteomes" id="UP000281962">
    <property type="component" value="Unassembled WGS sequence"/>
</dbReference>
<gene>
    <name evidence="7" type="ORF">DRJ21_01105</name>
</gene>
<evidence type="ECO:0000256" key="6">
    <source>
        <dbReference type="SAM" id="Phobius"/>
    </source>
</evidence>
<feature type="transmembrane region" description="Helical" evidence="6">
    <location>
        <begin position="177"/>
        <end position="197"/>
    </location>
</feature>
<protein>
    <submittedName>
        <fullName evidence="7">Branched-chain amino acid ABC transporter permease</fullName>
    </submittedName>
</protein>
<dbReference type="Pfam" id="PF02653">
    <property type="entry name" value="BPD_transp_2"/>
    <property type="match status" value="1"/>
</dbReference>
<feature type="transmembrane region" description="Helical" evidence="6">
    <location>
        <begin position="264"/>
        <end position="287"/>
    </location>
</feature>
<feature type="transmembrane region" description="Helical" evidence="6">
    <location>
        <begin position="78"/>
        <end position="95"/>
    </location>
</feature>
<feature type="transmembrane region" description="Helical" evidence="6">
    <location>
        <begin position="225"/>
        <end position="244"/>
    </location>
</feature>